<protein>
    <submittedName>
        <fullName evidence="1">Uncharacterized protein</fullName>
    </submittedName>
</protein>
<dbReference type="Proteomes" id="UP000198228">
    <property type="component" value="Chromosome I"/>
</dbReference>
<organism evidence="1 2">
    <name type="scientific">Micromonospora purpureochromogenes</name>
    <dbReference type="NCBI Taxonomy" id="47872"/>
    <lineage>
        <taxon>Bacteria</taxon>
        <taxon>Bacillati</taxon>
        <taxon>Actinomycetota</taxon>
        <taxon>Actinomycetes</taxon>
        <taxon>Micromonosporales</taxon>
        <taxon>Micromonosporaceae</taxon>
        <taxon>Micromonospora</taxon>
    </lineage>
</organism>
<evidence type="ECO:0000313" key="1">
    <source>
        <dbReference type="EMBL" id="SCF35614.1"/>
    </source>
</evidence>
<reference evidence="1 2" key="1">
    <citation type="submission" date="2016-06" db="EMBL/GenBank/DDBJ databases">
        <authorList>
            <person name="Kjaerup R.B."/>
            <person name="Dalgaard T.S."/>
            <person name="Juul-Madsen H.R."/>
        </authorList>
    </citation>
    <scope>NUCLEOTIDE SEQUENCE [LARGE SCALE GENOMIC DNA]</scope>
    <source>
        <strain evidence="1 2">DSM 43821</strain>
    </source>
</reference>
<dbReference type="AlphaFoldDB" id="A0A1C4ZS79"/>
<evidence type="ECO:0000313" key="2">
    <source>
        <dbReference type="Proteomes" id="UP000198228"/>
    </source>
</evidence>
<accession>A0A1C4ZS79</accession>
<dbReference type="EMBL" id="LT607410">
    <property type="protein sequence ID" value="SCF35614.1"/>
    <property type="molecule type" value="Genomic_DNA"/>
</dbReference>
<name>A0A1C4ZS79_9ACTN</name>
<gene>
    <name evidence="1" type="ORF">GA0074696_4792</name>
</gene>
<sequence>MLSHWLGTVMGTRLFDSIVDEDPAVWSALHRISKSLDKEPLIFARDYGQRLDEARDRLCSELGEEFVASRSASKNGDQASAETLAE</sequence>
<proteinExistence type="predicted"/>